<dbReference type="AlphaFoldDB" id="A0A8E2AX56"/>
<feature type="transmembrane region" description="Helical" evidence="1">
    <location>
        <begin position="200"/>
        <end position="223"/>
    </location>
</feature>
<protein>
    <recommendedName>
        <fullName evidence="2">DUF6534 domain-containing protein</fullName>
    </recommendedName>
</protein>
<gene>
    <name evidence="3" type="ORF">OBBRIDRAFT_489701</name>
</gene>
<dbReference type="InterPro" id="IPR045339">
    <property type="entry name" value="DUF6534"/>
</dbReference>
<evidence type="ECO:0000256" key="1">
    <source>
        <dbReference type="SAM" id="Phobius"/>
    </source>
</evidence>
<dbReference type="EMBL" id="KV722377">
    <property type="protein sequence ID" value="OCH91943.1"/>
    <property type="molecule type" value="Genomic_DNA"/>
</dbReference>
<feature type="transmembrane region" description="Helical" evidence="1">
    <location>
        <begin position="46"/>
        <end position="64"/>
    </location>
</feature>
<proteinExistence type="predicted"/>
<keyword evidence="1" id="KW-0812">Transmembrane</keyword>
<evidence type="ECO:0000313" key="3">
    <source>
        <dbReference type="EMBL" id="OCH91943.1"/>
    </source>
</evidence>
<dbReference type="Proteomes" id="UP000250043">
    <property type="component" value="Unassembled WGS sequence"/>
</dbReference>
<dbReference type="OrthoDB" id="2745105at2759"/>
<name>A0A8E2AX56_9APHY</name>
<reference evidence="3 4" key="1">
    <citation type="submission" date="2016-07" db="EMBL/GenBank/DDBJ databases">
        <title>Draft genome of the white-rot fungus Obba rivulosa 3A-2.</title>
        <authorList>
            <consortium name="DOE Joint Genome Institute"/>
            <person name="Miettinen O."/>
            <person name="Riley R."/>
            <person name="Acob R."/>
            <person name="Barry K."/>
            <person name="Cullen D."/>
            <person name="De Vries R."/>
            <person name="Hainaut M."/>
            <person name="Hatakka A."/>
            <person name="Henrissat B."/>
            <person name="Hilden K."/>
            <person name="Kuo R."/>
            <person name="Labutti K."/>
            <person name="Lipzen A."/>
            <person name="Makela M.R."/>
            <person name="Sandor L."/>
            <person name="Spatafora J.W."/>
            <person name="Grigoriev I.V."/>
            <person name="Hibbett D.S."/>
        </authorList>
    </citation>
    <scope>NUCLEOTIDE SEQUENCE [LARGE SCALE GENOMIC DNA]</scope>
    <source>
        <strain evidence="3 4">3A-2</strain>
    </source>
</reference>
<evidence type="ECO:0000313" key="4">
    <source>
        <dbReference type="Proteomes" id="UP000250043"/>
    </source>
</evidence>
<keyword evidence="4" id="KW-1185">Reference proteome</keyword>
<evidence type="ECO:0000259" key="2">
    <source>
        <dbReference type="Pfam" id="PF20152"/>
    </source>
</evidence>
<feature type="transmembrane region" description="Helical" evidence="1">
    <location>
        <begin position="12"/>
        <end position="34"/>
    </location>
</feature>
<feature type="transmembrane region" description="Helical" evidence="1">
    <location>
        <begin position="229"/>
        <end position="248"/>
    </location>
</feature>
<keyword evidence="1" id="KW-1133">Transmembrane helix</keyword>
<feature type="transmembrane region" description="Helical" evidence="1">
    <location>
        <begin position="84"/>
        <end position="105"/>
    </location>
</feature>
<feature type="domain" description="DUF6534" evidence="2">
    <location>
        <begin position="165"/>
        <end position="252"/>
    </location>
</feature>
<keyword evidence="1" id="KW-0472">Membrane</keyword>
<sequence length="317" mass="35222">MSLSFDSTLGAAFLGHFLSTVLFGVTSVQTWTFFKNSHQDGPVMKSLVSFLWILDALHAALLTWSMYHYLVTDFGNLFAVIKPFWTIAAVIILTNITNMIVRSIFAWRLWKLSGGFVLIPIVLGALSLYICGEAFYFVAKGLSVPTYFGTRPYSWSLYAAFGAEILADSMITVLQYFYLRRFRAGMRFKSTDSVVQLLMVYSINTCLVTSICGILCLVTYTALPNDFVYWPFYFVLGKLYINALLANLNARTSLHDRLAQPVHGSGKPATTLDTVSTFEVANNDRVLSNDSSANDAVQLDMKMARRAEVLGAGGAFV</sequence>
<dbReference type="PANTHER" id="PTHR40465">
    <property type="entry name" value="CHROMOSOME 1, WHOLE GENOME SHOTGUN SEQUENCE"/>
    <property type="match status" value="1"/>
</dbReference>
<dbReference type="Pfam" id="PF20152">
    <property type="entry name" value="DUF6534"/>
    <property type="match status" value="1"/>
</dbReference>
<feature type="transmembrane region" description="Helical" evidence="1">
    <location>
        <begin position="117"/>
        <end position="138"/>
    </location>
</feature>
<organism evidence="3 4">
    <name type="scientific">Obba rivulosa</name>
    <dbReference type="NCBI Taxonomy" id="1052685"/>
    <lineage>
        <taxon>Eukaryota</taxon>
        <taxon>Fungi</taxon>
        <taxon>Dikarya</taxon>
        <taxon>Basidiomycota</taxon>
        <taxon>Agaricomycotina</taxon>
        <taxon>Agaricomycetes</taxon>
        <taxon>Polyporales</taxon>
        <taxon>Gelatoporiaceae</taxon>
        <taxon>Obba</taxon>
    </lineage>
</organism>
<feature type="transmembrane region" description="Helical" evidence="1">
    <location>
        <begin position="158"/>
        <end position="179"/>
    </location>
</feature>
<dbReference type="PANTHER" id="PTHR40465:SF1">
    <property type="entry name" value="DUF6534 DOMAIN-CONTAINING PROTEIN"/>
    <property type="match status" value="1"/>
</dbReference>
<accession>A0A8E2AX56</accession>